<organism evidence="4 5">
    <name type="scientific">Shouchella xiaoxiensis</name>
    <dbReference type="NCBI Taxonomy" id="766895"/>
    <lineage>
        <taxon>Bacteria</taxon>
        <taxon>Bacillati</taxon>
        <taxon>Bacillota</taxon>
        <taxon>Bacilli</taxon>
        <taxon>Bacillales</taxon>
        <taxon>Bacillaceae</taxon>
        <taxon>Shouchella</taxon>
    </lineage>
</organism>
<dbReference type="RefSeq" id="WP_204464300.1">
    <property type="nucleotide sequence ID" value="NZ_JAFBCV010000001.1"/>
</dbReference>
<protein>
    <recommendedName>
        <fullName evidence="6">Platelet-activating factor acetylhydrolase</fullName>
    </recommendedName>
</protein>
<dbReference type="PANTHER" id="PTHR10272:SF0">
    <property type="entry name" value="PLATELET-ACTIVATING FACTOR ACETYLHYDROLASE"/>
    <property type="match status" value="1"/>
</dbReference>
<dbReference type="PANTHER" id="PTHR10272">
    <property type="entry name" value="PLATELET-ACTIVATING FACTOR ACETYLHYDROLASE"/>
    <property type="match status" value="1"/>
</dbReference>
<evidence type="ECO:0000256" key="2">
    <source>
        <dbReference type="ARBA" id="ARBA00022963"/>
    </source>
</evidence>
<sequence>MGSSRFIKEIEGEEGKRFITSIYYPVKETTCSPYLNLYEQDMTEAITQFQRIGLELDTLNQLNVSFQNNSPIQIRVKRSCVILSPGIGIDRDMYTYLIEWFNKNGYIVITIGHVFDTLFTIMLNQELFLQEEAITNLDYSNFESLHHVVNRRKADILLVLKAIESWNDTDSDLKGLFDLNQIVGVGHSIGGAAMITLAQELSSFKSVISLDGSLHLIHSSQKLQAPLLQLRQQASSFEEMKYEWQMDIAQAFANNQAELARQNNVLAIKIKQADHLAFSDFPLLFRTDREGVNIHEVIQEAILLFIEGKESKSNRMAVIDAEGFEL</sequence>
<evidence type="ECO:0008006" key="6">
    <source>
        <dbReference type="Google" id="ProtNLM"/>
    </source>
</evidence>
<comment type="caution">
    <text evidence="4">The sequence shown here is derived from an EMBL/GenBank/DDBJ whole genome shotgun (WGS) entry which is preliminary data.</text>
</comment>
<evidence type="ECO:0000256" key="1">
    <source>
        <dbReference type="ARBA" id="ARBA00022801"/>
    </source>
</evidence>
<dbReference type="Gene3D" id="3.40.50.1820">
    <property type="entry name" value="alpha/beta hydrolase"/>
    <property type="match status" value="1"/>
</dbReference>
<dbReference type="Proteomes" id="UP001179280">
    <property type="component" value="Unassembled WGS sequence"/>
</dbReference>
<dbReference type="InterPro" id="IPR029058">
    <property type="entry name" value="AB_hydrolase_fold"/>
</dbReference>
<dbReference type="SUPFAM" id="SSF53474">
    <property type="entry name" value="alpha/beta-Hydrolases"/>
    <property type="match status" value="1"/>
</dbReference>
<keyword evidence="2" id="KW-0442">Lipid degradation</keyword>
<keyword evidence="3" id="KW-0443">Lipid metabolism</keyword>
<name>A0ABS2SPD9_9BACI</name>
<gene>
    <name evidence="4" type="ORF">JOC54_000620</name>
</gene>
<evidence type="ECO:0000313" key="4">
    <source>
        <dbReference type="EMBL" id="MBM7837389.1"/>
    </source>
</evidence>
<proteinExistence type="predicted"/>
<keyword evidence="1" id="KW-0378">Hydrolase</keyword>
<reference evidence="4" key="1">
    <citation type="submission" date="2021-01" db="EMBL/GenBank/DDBJ databases">
        <title>Genomic Encyclopedia of Type Strains, Phase IV (KMG-IV): sequencing the most valuable type-strain genomes for metagenomic binning, comparative biology and taxonomic classification.</title>
        <authorList>
            <person name="Goeker M."/>
        </authorList>
    </citation>
    <scope>NUCLEOTIDE SEQUENCE</scope>
    <source>
        <strain evidence="4">DSM 21943</strain>
    </source>
</reference>
<keyword evidence="5" id="KW-1185">Reference proteome</keyword>
<evidence type="ECO:0000256" key="3">
    <source>
        <dbReference type="ARBA" id="ARBA00023098"/>
    </source>
</evidence>
<accession>A0ABS2SPD9</accession>
<dbReference type="Pfam" id="PF03403">
    <property type="entry name" value="PAF-AH_p_II"/>
    <property type="match status" value="1"/>
</dbReference>
<evidence type="ECO:0000313" key="5">
    <source>
        <dbReference type="Proteomes" id="UP001179280"/>
    </source>
</evidence>
<dbReference type="EMBL" id="JAFBCV010000001">
    <property type="protein sequence ID" value="MBM7837389.1"/>
    <property type="molecule type" value="Genomic_DNA"/>
</dbReference>